<reference evidence="1 2" key="1">
    <citation type="journal article" date="2023" name="Elife">
        <title>Identification of key yeast species and microbe-microbe interactions impacting larval growth of Drosophila in the wild.</title>
        <authorList>
            <person name="Mure A."/>
            <person name="Sugiura Y."/>
            <person name="Maeda R."/>
            <person name="Honda K."/>
            <person name="Sakurai N."/>
            <person name="Takahashi Y."/>
            <person name="Watada M."/>
            <person name="Katoh T."/>
            <person name="Gotoh A."/>
            <person name="Gotoh Y."/>
            <person name="Taniguchi I."/>
            <person name="Nakamura K."/>
            <person name="Hayashi T."/>
            <person name="Katayama T."/>
            <person name="Uemura T."/>
            <person name="Hattori Y."/>
        </authorList>
    </citation>
    <scope>NUCLEOTIDE SEQUENCE [LARGE SCALE GENOMIC DNA]</scope>
    <source>
        <strain evidence="1 2">KH-74</strain>
    </source>
</reference>
<evidence type="ECO:0000313" key="2">
    <source>
        <dbReference type="Proteomes" id="UP001377567"/>
    </source>
</evidence>
<dbReference type="InterPro" id="IPR036249">
    <property type="entry name" value="Thioredoxin-like_sf"/>
</dbReference>
<dbReference type="InterPro" id="IPR012882">
    <property type="entry name" value="Fmp46"/>
</dbReference>
<accession>A0AAV5RTA5</accession>
<dbReference type="Pfam" id="PF07955">
    <property type="entry name" value="DUF1687"/>
    <property type="match status" value="1"/>
</dbReference>
<keyword evidence="2" id="KW-1185">Reference proteome</keyword>
<dbReference type="EMBL" id="BTGD01000003">
    <property type="protein sequence ID" value="GMM54854.1"/>
    <property type="molecule type" value="Genomic_DNA"/>
</dbReference>
<name>A0AAV5RTA5_MAUHU</name>
<dbReference type="Gene3D" id="3.40.30.10">
    <property type="entry name" value="Glutaredoxin"/>
    <property type="match status" value="1"/>
</dbReference>
<proteinExistence type="predicted"/>
<dbReference type="AlphaFoldDB" id="A0AAV5RTA5"/>
<dbReference type="SUPFAM" id="SSF52833">
    <property type="entry name" value="Thioredoxin-like"/>
    <property type="match status" value="1"/>
</dbReference>
<dbReference type="GO" id="GO:0005739">
    <property type="term" value="C:mitochondrion"/>
    <property type="evidence" value="ECO:0007669"/>
    <property type="project" value="InterPro"/>
</dbReference>
<dbReference type="GO" id="GO:0016491">
    <property type="term" value="F:oxidoreductase activity"/>
    <property type="evidence" value="ECO:0007669"/>
    <property type="project" value="InterPro"/>
</dbReference>
<dbReference type="Proteomes" id="UP001377567">
    <property type="component" value="Unassembled WGS sequence"/>
</dbReference>
<evidence type="ECO:0000313" key="1">
    <source>
        <dbReference type="EMBL" id="GMM54854.1"/>
    </source>
</evidence>
<gene>
    <name evidence="1" type="ORF">DAKH74_014700</name>
</gene>
<organism evidence="1 2">
    <name type="scientific">Maudiozyma humilis</name>
    <name type="common">Sour dough yeast</name>
    <name type="synonym">Kazachstania humilis</name>
    <dbReference type="NCBI Taxonomy" id="51915"/>
    <lineage>
        <taxon>Eukaryota</taxon>
        <taxon>Fungi</taxon>
        <taxon>Dikarya</taxon>
        <taxon>Ascomycota</taxon>
        <taxon>Saccharomycotina</taxon>
        <taxon>Saccharomycetes</taxon>
        <taxon>Saccharomycetales</taxon>
        <taxon>Saccharomycetaceae</taxon>
        <taxon>Maudiozyma</taxon>
    </lineage>
</organism>
<comment type="caution">
    <text evidence="1">The sequence shown here is derived from an EMBL/GenBank/DDBJ whole genome shotgun (WGS) entry which is preliminary data.</text>
</comment>
<protein>
    <submittedName>
        <fullName evidence="1">Redox protein</fullName>
    </submittedName>
</protein>
<sequence>MFRSLQQQPRVLTVFCRDATRNHAASGMLQYLRDSAGRHSDVGVEVRDKFPTQDQLQYMYRADPRLIGGTVGTVAPLFKLASHNALFGAPLTEAVNKGVWRDAAVWVDWEKQKVGNTLTSLKQHLP</sequence>